<dbReference type="EMBL" id="MF599468">
    <property type="protein sequence ID" value="ATE87164.1"/>
    <property type="molecule type" value="Genomic_DNA"/>
</dbReference>
<organism evidence="1">
    <name type="scientific">Shrimp hemocyte iridescent virus</name>
    <dbReference type="NCBI Taxonomy" id="2039780"/>
    <lineage>
        <taxon>Viruses</taxon>
        <taxon>Varidnaviria</taxon>
        <taxon>Bamfordvirae</taxon>
        <taxon>Nucleocytoviricota</taxon>
        <taxon>Megaviricetes</taxon>
        <taxon>Pimascovirales</taxon>
        <taxon>Pimascovirales incertae sedis</taxon>
        <taxon>Iridoviridae</taxon>
        <taxon>Betairidovirinae</taxon>
        <taxon>Decapodiridovirus</taxon>
        <taxon>Decapodiridovirus litopenaeus1</taxon>
        <taxon>Decapod iridescent virus 1</taxon>
    </lineage>
</organism>
<gene>
    <name evidence="1" type="primary">155L</name>
</gene>
<evidence type="ECO:0000313" key="2">
    <source>
        <dbReference type="Proteomes" id="UP000297192"/>
    </source>
</evidence>
<protein>
    <submittedName>
        <fullName evidence="1">Uncharacterized protein</fullName>
    </submittedName>
</protein>
<dbReference type="GeneID" id="65099927"/>
<keyword evidence="2" id="KW-1185">Reference proteome</keyword>
<reference evidence="1" key="2">
    <citation type="journal article" date="2017" name="Sci. Rep.">
        <title>Characterization of a new member of Iridoviridae, Shrimp hemocyte iridescent virus (SHIV), found in white leg shrimp (Litopenaeus vannamei).</title>
        <authorList>
            <person name="Qiu L."/>
            <person name="Chen M.M."/>
            <person name="Wan X.Y."/>
            <person name="Li C."/>
            <person name="Zhang Q.L."/>
            <person name="Wang R.Y."/>
            <person name="Cheng D.Y."/>
            <person name="Dong X."/>
            <person name="Yang B."/>
            <person name="Wang X.H."/>
            <person name="Xiang J.H."/>
            <person name="Huang J."/>
        </authorList>
    </citation>
    <scope>NUCLEOTIDE SEQUENCE [LARGE SCALE GENOMIC DNA]</scope>
    <source>
        <strain evidence="1">20141215</strain>
    </source>
</reference>
<dbReference type="RefSeq" id="YP_010084907.1">
    <property type="nucleotide sequence ID" value="NC_055165.1"/>
</dbReference>
<dbReference type="KEGG" id="vg:65099927"/>
<accession>A0A291B104</accession>
<name>A0A291B104_9VIRU</name>
<evidence type="ECO:0000313" key="1">
    <source>
        <dbReference type="EMBL" id="ATE87164.1"/>
    </source>
</evidence>
<reference evidence="1" key="1">
    <citation type="journal article" date="2017" name="Arch. Virol.">
        <title>Complete genome sequence of shrimp hemocyte iridescent virus (SHIV) isolated from white leg shrimp, Litopenaeus vannamei.</title>
        <authorList>
            <person name="Qiu L."/>
            <person name="Chen M.M."/>
            <person name="Wang R.Y."/>
            <person name="Wan X.Y."/>
            <person name="Li C."/>
            <person name="Zhang Q.L."/>
            <person name="Dong X."/>
            <person name="Yang B."/>
            <person name="Xiang J.H."/>
            <person name="Huang J."/>
        </authorList>
    </citation>
    <scope>NUCLEOTIDE SEQUENCE [LARGE SCALE GENOMIC DNA]</scope>
    <source>
        <strain evidence="1">20141215</strain>
    </source>
</reference>
<proteinExistence type="predicted"/>
<dbReference type="Proteomes" id="UP000297192">
    <property type="component" value="Segment"/>
</dbReference>
<sequence length="206" mass="23302">MENFRRVNINYCKPCREVETLEEEEVICEDAIFLDGTNKPTEDIDWAGNKITNLKQPENPGDAVTKAYADKIKLNYLSYGTFIKTGESVTIDTTSFPDWQYILGTIKLKNNFKPLIIFREDVGKIFASKIRGDGTFEPGNMNDTEAINESKKFQYVGQVVLEEVTSTTAKIKAQNFGHYDVFANPVLLSSGDGLTDEYGIQKLQFR</sequence>